<name>A0ABX2A5T5_9MICO</name>
<keyword evidence="1" id="KW-0472">Membrane</keyword>
<reference evidence="2 3" key="1">
    <citation type="submission" date="2020-05" db="EMBL/GenBank/DDBJ databases">
        <title>Genomic Encyclopedia of Type Strains, Phase III (KMG-III): the genomes of soil and plant-associated and newly described type strains.</title>
        <authorList>
            <person name="Whitman W."/>
        </authorList>
    </citation>
    <scope>NUCLEOTIDE SEQUENCE [LARGE SCALE GENOMIC DNA]</scope>
    <source>
        <strain evidence="2 3">KCTC 19046</strain>
    </source>
</reference>
<keyword evidence="2" id="KW-0966">Cell projection</keyword>
<evidence type="ECO:0000256" key="1">
    <source>
        <dbReference type="SAM" id="Phobius"/>
    </source>
</evidence>
<keyword evidence="1" id="KW-0812">Transmembrane</keyword>
<feature type="transmembrane region" description="Helical" evidence="1">
    <location>
        <begin position="6"/>
        <end position="25"/>
    </location>
</feature>
<accession>A0ABX2A5T5</accession>
<dbReference type="EMBL" id="JABEZU010000003">
    <property type="protein sequence ID" value="NOV98070.1"/>
    <property type="molecule type" value="Genomic_DNA"/>
</dbReference>
<proteinExistence type="predicted"/>
<gene>
    <name evidence="2" type="ORF">HDG69_002655</name>
</gene>
<keyword evidence="2" id="KW-0969">Cilium</keyword>
<evidence type="ECO:0000313" key="2">
    <source>
        <dbReference type="EMBL" id="NOV98070.1"/>
    </source>
</evidence>
<sequence length="120" mass="14222">MWVWVWSLLVVAALAVLGWVAWGVVRAGLRLLREAGAAGRTVGEVSERLDQALRRAEEQRADTSATMFDPPEVLRGRVAERRRQRLRRRALRRQRQAATWRSWTTSTWWERRRHERYSTR</sequence>
<keyword evidence="2" id="KW-0282">Flagellum</keyword>
<dbReference type="RefSeq" id="WP_171784292.1">
    <property type="nucleotide sequence ID" value="NZ_BAAAML010000005.1"/>
</dbReference>
<keyword evidence="3" id="KW-1185">Reference proteome</keyword>
<organism evidence="2 3">
    <name type="scientific">Isoptericola halotolerans</name>
    <dbReference type="NCBI Taxonomy" id="300560"/>
    <lineage>
        <taxon>Bacteria</taxon>
        <taxon>Bacillati</taxon>
        <taxon>Actinomycetota</taxon>
        <taxon>Actinomycetes</taxon>
        <taxon>Micrococcales</taxon>
        <taxon>Promicromonosporaceae</taxon>
        <taxon>Isoptericola</taxon>
    </lineage>
</organism>
<dbReference type="Proteomes" id="UP000757540">
    <property type="component" value="Unassembled WGS sequence"/>
</dbReference>
<protein>
    <submittedName>
        <fullName evidence="2">Flagellar biosynthesis/type III secretory pathway M-ring protein FliF/YscJ</fullName>
    </submittedName>
</protein>
<keyword evidence="1" id="KW-1133">Transmembrane helix</keyword>
<comment type="caution">
    <text evidence="2">The sequence shown here is derived from an EMBL/GenBank/DDBJ whole genome shotgun (WGS) entry which is preliminary data.</text>
</comment>
<evidence type="ECO:0000313" key="3">
    <source>
        <dbReference type="Proteomes" id="UP000757540"/>
    </source>
</evidence>